<evidence type="ECO:0000256" key="2">
    <source>
        <dbReference type="ARBA" id="ARBA00023043"/>
    </source>
</evidence>
<dbReference type="Gene3D" id="1.25.40.20">
    <property type="entry name" value="Ankyrin repeat-containing domain"/>
    <property type="match status" value="1"/>
</dbReference>
<dbReference type="PROSITE" id="PS50088">
    <property type="entry name" value="ANK_REPEAT"/>
    <property type="match status" value="1"/>
</dbReference>
<dbReference type="PANTHER" id="PTHR24198:SF165">
    <property type="entry name" value="ANKYRIN REPEAT-CONTAINING PROTEIN-RELATED"/>
    <property type="match status" value="1"/>
</dbReference>
<gene>
    <name evidence="4" type="ORF">Zmor_024574</name>
</gene>
<dbReference type="PANTHER" id="PTHR24198">
    <property type="entry name" value="ANKYRIN REPEAT AND PROTEIN KINASE DOMAIN-CONTAINING PROTEIN"/>
    <property type="match status" value="1"/>
</dbReference>
<evidence type="ECO:0000256" key="1">
    <source>
        <dbReference type="ARBA" id="ARBA00022737"/>
    </source>
</evidence>
<organism evidence="4 5">
    <name type="scientific">Zophobas morio</name>
    <dbReference type="NCBI Taxonomy" id="2755281"/>
    <lineage>
        <taxon>Eukaryota</taxon>
        <taxon>Metazoa</taxon>
        <taxon>Ecdysozoa</taxon>
        <taxon>Arthropoda</taxon>
        <taxon>Hexapoda</taxon>
        <taxon>Insecta</taxon>
        <taxon>Pterygota</taxon>
        <taxon>Neoptera</taxon>
        <taxon>Endopterygota</taxon>
        <taxon>Coleoptera</taxon>
        <taxon>Polyphaga</taxon>
        <taxon>Cucujiformia</taxon>
        <taxon>Tenebrionidae</taxon>
        <taxon>Zophobas</taxon>
    </lineage>
</organism>
<evidence type="ECO:0000313" key="5">
    <source>
        <dbReference type="Proteomes" id="UP001168821"/>
    </source>
</evidence>
<keyword evidence="1" id="KW-0677">Repeat</keyword>
<reference evidence="4" key="1">
    <citation type="journal article" date="2023" name="G3 (Bethesda)">
        <title>Whole genome assemblies of Zophobas morio and Tenebrio molitor.</title>
        <authorList>
            <person name="Kaur S."/>
            <person name="Stinson S.A."/>
            <person name="diCenzo G.C."/>
        </authorList>
    </citation>
    <scope>NUCLEOTIDE SEQUENCE</scope>
    <source>
        <strain evidence="4">QUZm001</strain>
    </source>
</reference>
<keyword evidence="5" id="KW-1185">Reference proteome</keyword>
<dbReference type="InterPro" id="IPR036770">
    <property type="entry name" value="Ankyrin_rpt-contain_sf"/>
</dbReference>
<dbReference type="InterPro" id="IPR002110">
    <property type="entry name" value="Ankyrin_rpt"/>
</dbReference>
<evidence type="ECO:0000256" key="3">
    <source>
        <dbReference type="PROSITE-ProRule" id="PRU00023"/>
    </source>
</evidence>
<name>A0AA38I571_9CUCU</name>
<dbReference type="Proteomes" id="UP001168821">
    <property type="component" value="Unassembled WGS sequence"/>
</dbReference>
<feature type="repeat" description="ANK" evidence="3">
    <location>
        <begin position="137"/>
        <end position="169"/>
    </location>
</feature>
<proteinExistence type="predicted"/>
<dbReference type="PROSITE" id="PS50297">
    <property type="entry name" value="ANK_REP_REGION"/>
    <property type="match status" value="1"/>
</dbReference>
<dbReference type="SMART" id="SM00248">
    <property type="entry name" value="ANK"/>
    <property type="match status" value="4"/>
</dbReference>
<keyword evidence="2 3" id="KW-0040">ANK repeat</keyword>
<dbReference type="AlphaFoldDB" id="A0AA38I571"/>
<sequence>MSSSDSDDSYSHDEYWLNDYEEGNGPPLIKKKSRLICAVLHNQVEILRDLLDSPKWYNVHDSWGYSLLQIAARQERYKSFKYLLSIPDFPFDIVTKQGTTALGVALDSYMYNDIWREEYFTYELIKKGACIDEVYFQGESPLARALERHYYKSARLLIRRGADVNCVNSNRNESPLDMTVNRNQIELVMTLLAYGAQPTVYHFERSVFYNGSFEEQETLCLYIFDQYSNLELRLDVLLKLAEAKSPLFYHILKCPIKITIQYEYLSLYFRIMCSMNIDCLRLVIQKFGHSINELFSRSVLSDTDYTGGDGKPIYLRNLNLMLESELKSTAITFINNVNRSELFQDLIELGYKETAITQLYCYLLSYGLNIAELDLQIIYKKFGCCELFKILLHMDVQMGIPKVYIKNVIAVFMYDINMNLDRFFQKPYNYCKNSINELRRYFFHPKLNEMSCHNDETGGYLPERDFQEMPRLTELARNIFRKFFIKKFKIKTCSEFYSRLNDLAISNLYKKIINYETILY</sequence>
<comment type="caution">
    <text evidence="4">The sequence shown here is derived from an EMBL/GenBank/DDBJ whole genome shotgun (WGS) entry which is preliminary data.</text>
</comment>
<dbReference type="EMBL" id="JALNTZ010000007">
    <property type="protein sequence ID" value="KAJ3647024.1"/>
    <property type="molecule type" value="Genomic_DNA"/>
</dbReference>
<protein>
    <submittedName>
        <fullName evidence="4">Uncharacterized protein</fullName>
    </submittedName>
</protein>
<dbReference type="SUPFAM" id="SSF48403">
    <property type="entry name" value="Ankyrin repeat"/>
    <property type="match status" value="1"/>
</dbReference>
<accession>A0AA38I571</accession>
<evidence type="ECO:0000313" key="4">
    <source>
        <dbReference type="EMBL" id="KAJ3647024.1"/>
    </source>
</evidence>